<evidence type="ECO:0000313" key="2">
    <source>
        <dbReference type="EMBL" id="QPF88874.1"/>
    </source>
</evidence>
<keyword evidence="3" id="KW-1185">Reference proteome</keyword>
<protein>
    <submittedName>
        <fullName evidence="2">Uncharacterized protein</fullName>
    </submittedName>
</protein>
<name>A0A7S9GWY9_9BRAD</name>
<dbReference type="KEGG" id="bcou:IC761_20345"/>
<evidence type="ECO:0000256" key="1">
    <source>
        <dbReference type="SAM" id="Phobius"/>
    </source>
</evidence>
<dbReference type="Proteomes" id="UP000594621">
    <property type="component" value="Chromosome"/>
</dbReference>
<feature type="transmembrane region" description="Helical" evidence="1">
    <location>
        <begin position="184"/>
        <end position="207"/>
    </location>
</feature>
<organism evidence="2 3">
    <name type="scientific">Bradyrhizobium commune</name>
    <dbReference type="NCBI Taxonomy" id="83627"/>
    <lineage>
        <taxon>Bacteria</taxon>
        <taxon>Pseudomonadati</taxon>
        <taxon>Pseudomonadota</taxon>
        <taxon>Alphaproteobacteria</taxon>
        <taxon>Hyphomicrobiales</taxon>
        <taxon>Nitrobacteraceae</taxon>
        <taxon>Bradyrhizobium</taxon>
    </lineage>
</organism>
<feature type="transmembrane region" description="Helical" evidence="1">
    <location>
        <begin position="37"/>
        <end position="54"/>
    </location>
</feature>
<gene>
    <name evidence="2" type="ORF">IC761_20345</name>
</gene>
<keyword evidence="1" id="KW-0472">Membrane</keyword>
<accession>A0A7S9GWY9</accession>
<proteinExistence type="predicted"/>
<dbReference type="RefSeq" id="WP_195798424.1">
    <property type="nucleotide sequence ID" value="NZ_CP061379.1"/>
</dbReference>
<feature type="transmembrane region" description="Helical" evidence="1">
    <location>
        <begin position="161"/>
        <end position="177"/>
    </location>
</feature>
<dbReference type="InterPro" id="IPR007136">
    <property type="entry name" value="DUF347"/>
</dbReference>
<dbReference type="AlphaFoldDB" id="A0A7S9GWY9"/>
<reference evidence="2 3" key="1">
    <citation type="submission" date="2020-09" db="EMBL/GenBank/DDBJ databases">
        <title>Complete genomes of bradyrhizobia occurring on native shrubby legumes in Australia.</title>
        <authorList>
            <person name="Lafay B."/>
        </authorList>
    </citation>
    <scope>NUCLEOTIDE SEQUENCE [LARGE SCALE GENOMIC DNA]</scope>
    <source>
        <strain evidence="2 3">BDV5040</strain>
    </source>
</reference>
<feature type="transmembrane region" description="Helical" evidence="1">
    <location>
        <begin position="128"/>
        <end position="149"/>
    </location>
</feature>
<feature type="transmembrane region" description="Helical" evidence="1">
    <location>
        <begin position="95"/>
        <end position="116"/>
    </location>
</feature>
<sequence length="253" mass="27374">MKPNHLPTLGPRYWTALCVASVFGANMGDFFAHNLGLGHVGGLPHLAAALAVIMVAERFDEIRHQAYYWTAIIIVRTAATNFADFTAGDLKLPRVWVMVTLAIFLAAAVWSSWRFAWRHLTGKTDEVLRADIGYWVCMFLAGTLGTEIGDYCSHNLKLDDGGAAILLSPMVVLLFVVGRGGRLLLLPVYWTMVVMIRAAGTAVGDYLSSRHMLGLPLSTTATGIAFVAVLMVLKDGSRSDTSSSAGETVSERA</sequence>
<evidence type="ECO:0000313" key="3">
    <source>
        <dbReference type="Proteomes" id="UP000594621"/>
    </source>
</evidence>
<dbReference type="Pfam" id="PF03988">
    <property type="entry name" value="DUF347"/>
    <property type="match status" value="2"/>
</dbReference>
<feature type="transmembrane region" description="Helical" evidence="1">
    <location>
        <begin position="213"/>
        <end position="233"/>
    </location>
</feature>
<keyword evidence="1" id="KW-0812">Transmembrane</keyword>
<keyword evidence="1" id="KW-1133">Transmembrane helix</keyword>
<feature type="transmembrane region" description="Helical" evidence="1">
    <location>
        <begin position="66"/>
        <end position="83"/>
    </location>
</feature>
<dbReference type="EMBL" id="CP061379">
    <property type="protein sequence ID" value="QPF88874.1"/>
    <property type="molecule type" value="Genomic_DNA"/>
</dbReference>